<dbReference type="GO" id="GO:0005886">
    <property type="term" value="C:plasma membrane"/>
    <property type="evidence" value="ECO:0007669"/>
    <property type="project" value="UniProtKB-SubCell"/>
</dbReference>
<keyword evidence="4 9" id="KW-1133">Transmembrane helix</keyword>
<keyword evidence="7" id="KW-0675">Receptor</keyword>
<keyword evidence="6 9" id="KW-0472">Membrane</keyword>
<dbReference type="SUPFAM" id="SSF81321">
    <property type="entry name" value="Family A G protein-coupled receptor-like"/>
    <property type="match status" value="1"/>
</dbReference>
<name>A0A815FAT7_ADIRI</name>
<keyword evidence="2" id="KW-1003">Cell membrane</keyword>
<evidence type="ECO:0000313" key="12">
    <source>
        <dbReference type="EMBL" id="CAF1636742.1"/>
    </source>
</evidence>
<evidence type="ECO:0000259" key="10">
    <source>
        <dbReference type="PROSITE" id="PS50262"/>
    </source>
</evidence>
<keyword evidence="5" id="KW-0297">G-protein coupled receptor</keyword>
<feature type="transmembrane region" description="Helical" evidence="9">
    <location>
        <begin position="88"/>
        <end position="107"/>
    </location>
</feature>
<evidence type="ECO:0000256" key="3">
    <source>
        <dbReference type="ARBA" id="ARBA00022692"/>
    </source>
</evidence>
<evidence type="ECO:0000256" key="9">
    <source>
        <dbReference type="SAM" id="Phobius"/>
    </source>
</evidence>
<gene>
    <name evidence="11" type="ORF">EDS130_LOCUS31817</name>
    <name evidence="12" type="ORF">XAT740_LOCUS52604</name>
</gene>
<evidence type="ECO:0000313" key="13">
    <source>
        <dbReference type="Proteomes" id="UP000663828"/>
    </source>
</evidence>
<dbReference type="PROSITE" id="PS50262">
    <property type="entry name" value="G_PROTEIN_RECEP_F1_2"/>
    <property type="match status" value="1"/>
</dbReference>
<evidence type="ECO:0000256" key="6">
    <source>
        <dbReference type="ARBA" id="ARBA00023136"/>
    </source>
</evidence>
<organism evidence="11 14">
    <name type="scientific">Adineta ricciae</name>
    <name type="common">Rotifer</name>
    <dbReference type="NCBI Taxonomy" id="249248"/>
    <lineage>
        <taxon>Eukaryota</taxon>
        <taxon>Metazoa</taxon>
        <taxon>Spiralia</taxon>
        <taxon>Gnathifera</taxon>
        <taxon>Rotifera</taxon>
        <taxon>Eurotatoria</taxon>
        <taxon>Bdelloidea</taxon>
        <taxon>Adinetida</taxon>
        <taxon>Adinetidae</taxon>
        <taxon>Adineta</taxon>
    </lineage>
</organism>
<keyword evidence="8" id="KW-0807">Transducer</keyword>
<dbReference type="Proteomes" id="UP000663852">
    <property type="component" value="Unassembled WGS sequence"/>
</dbReference>
<keyword evidence="3 9" id="KW-0812">Transmembrane</keyword>
<evidence type="ECO:0000313" key="11">
    <source>
        <dbReference type="EMBL" id="CAF1323942.1"/>
    </source>
</evidence>
<comment type="caution">
    <text evidence="11">The sequence shown here is derived from an EMBL/GenBank/DDBJ whole genome shotgun (WGS) entry which is preliminary data.</text>
</comment>
<feature type="transmembrane region" description="Helical" evidence="9">
    <location>
        <begin position="254"/>
        <end position="277"/>
    </location>
</feature>
<protein>
    <recommendedName>
        <fullName evidence="10">G-protein coupled receptors family 1 profile domain-containing protein</fullName>
    </recommendedName>
</protein>
<feature type="domain" description="G-protein coupled receptors family 1 profile" evidence="10">
    <location>
        <begin position="25"/>
        <end position="278"/>
    </location>
</feature>
<comment type="subcellular location">
    <subcellularLocation>
        <location evidence="1">Cell membrane</location>
        <topology evidence="1">Multi-pass membrane protein</topology>
    </subcellularLocation>
</comment>
<dbReference type="EMBL" id="CAJNOJ010000237">
    <property type="protein sequence ID" value="CAF1323942.1"/>
    <property type="molecule type" value="Genomic_DNA"/>
</dbReference>
<evidence type="ECO:0000256" key="2">
    <source>
        <dbReference type="ARBA" id="ARBA00022475"/>
    </source>
</evidence>
<proteinExistence type="predicted"/>
<evidence type="ECO:0000256" key="7">
    <source>
        <dbReference type="ARBA" id="ARBA00023170"/>
    </source>
</evidence>
<feature type="transmembrane region" description="Helical" evidence="9">
    <location>
        <begin position="127"/>
        <end position="150"/>
    </location>
</feature>
<dbReference type="GO" id="GO:0007218">
    <property type="term" value="P:neuropeptide signaling pathway"/>
    <property type="evidence" value="ECO:0007669"/>
    <property type="project" value="TreeGrafter"/>
</dbReference>
<evidence type="ECO:0000256" key="1">
    <source>
        <dbReference type="ARBA" id="ARBA00004651"/>
    </source>
</evidence>
<evidence type="ECO:0000313" key="14">
    <source>
        <dbReference type="Proteomes" id="UP000663852"/>
    </source>
</evidence>
<dbReference type="AlphaFoldDB" id="A0A815FAT7"/>
<evidence type="ECO:0000256" key="8">
    <source>
        <dbReference type="ARBA" id="ARBA00023224"/>
    </source>
</evidence>
<dbReference type="GO" id="GO:0008528">
    <property type="term" value="F:G protein-coupled peptide receptor activity"/>
    <property type="evidence" value="ECO:0007669"/>
    <property type="project" value="TreeGrafter"/>
</dbReference>
<evidence type="ECO:0000256" key="5">
    <source>
        <dbReference type="ARBA" id="ARBA00023040"/>
    </source>
</evidence>
<reference evidence="11" key="1">
    <citation type="submission" date="2021-02" db="EMBL/GenBank/DDBJ databases">
        <authorList>
            <person name="Nowell W R."/>
        </authorList>
    </citation>
    <scope>NUCLEOTIDE SEQUENCE</scope>
</reference>
<accession>A0A815FAT7</accession>
<dbReference type="Proteomes" id="UP000663828">
    <property type="component" value="Unassembled WGS sequence"/>
</dbReference>
<dbReference type="EMBL" id="CAJNOR010008724">
    <property type="protein sequence ID" value="CAF1636742.1"/>
    <property type="molecule type" value="Genomic_DNA"/>
</dbReference>
<feature type="transmembrane region" description="Helical" evidence="9">
    <location>
        <begin position="12"/>
        <end position="34"/>
    </location>
</feature>
<dbReference type="Gene3D" id="1.20.1070.10">
    <property type="entry name" value="Rhodopsin 7-helix transmembrane proteins"/>
    <property type="match status" value="1"/>
</dbReference>
<evidence type="ECO:0000256" key="4">
    <source>
        <dbReference type="ARBA" id="ARBA00022989"/>
    </source>
</evidence>
<keyword evidence="13" id="KW-1185">Reference proteome</keyword>
<dbReference type="PANTHER" id="PTHR24230">
    <property type="entry name" value="G-PROTEIN COUPLED RECEPTOR"/>
    <property type="match status" value="1"/>
</dbReference>
<feature type="transmembrane region" description="Helical" evidence="9">
    <location>
        <begin position="170"/>
        <end position="192"/>
    </location>
</feature>
<sequence>MTLLNDSQQFTVYIGFFLLIIGIIGNGINILIFSKFRTYRQTPCTFYFLIGSISNMIYILLNITLRILNVGYGIDIIAALSIWCKFRQFLLVIPGIFSMNLSCLAAIDQFLITSKNVCVRHFSRIEFAHRIVILSLIFWCVHGIPIFVFYNILYPTKVCMNTNAGYDIYIVFYLLGLICAIPILIMVLFGWLTYRNICQIKRLNALQVDRQLIRMTFTHVILSVISLLPFGIYQTYARLTKTVFKDSDRQMKEYFVSTVLSMVTYIYFVGSCYIFLISSRSFRQKTRNQLFPWRQRTQIHTN</sequence>
<dbReference type="InterPro" id="IPR017452">
    <property type="entry name" value="GPCR_Rhodpsn_7TM"/>
</dbReference>
<feature type="transmembrane region" description="Helical" evidence="9">
    <location>
        <begin position="46"/>
        <end position="68"/>
    </location>
</feature>
<feature type="transmembrane region" description="Helical" evidence="9">
    <location>
        <begin position="212"/>
        <end position="234"/>
    </location>
</feature>